<feature type="coiled-coil region" evidence="1">
    <location>
        <begin position="632"/>
        <end position="659"/>
    </location>
</feature>
<name>A0A9Q3HAA2_9BASI</name>
<dbReference type="OrthoDB" id="3643at2759"/>
<feature type="domain" description="Hydantoinase/oxoprolinase N-terminal" evidence="3">
    <location>
        <begin position="92"/>
        <end position="303"/>
    </location>
</feature>
<dbReference type="GO" id="GO:0006749">
    <property type="term" value="P:glutathione metabolic process"/>
    <property type="evidence" value="ECO:0007669"/>
    <property type="project" value="TreeGrafter"/>
</dbReference>
<evidence type="ECO:0000259" key="4">
    <source>
        <dbReference type="Pfam" id="PF19278"/>
    </source>
</evidence>
<dbReference type="InterPro" id="IPR049517">
    <property type="entry name" value="ACX-like_C"/>
</dbReference>
<evidence type="ECO:0000259" key="2">
    <source>
        <dbReference type="Pfam" id="PF01968"/>
    </source>
</evidence>
<dbReference type="Pfam" id="PF19278">
    <property type="entry name" value="Hydant_A_C"/>
    <property type="match status" value="1"/>
</dbReference>
<dbReference type="GO" id="GO:0005829">
    <property type="term" value="C:cytosol"/>
    <property type="evidence" value="ECO:0007669"/>
    <property type="project" value="TreeGrafter"/>
</dbReference>
<organism evidence="5 6">
    <name type="scientific">Austropuccinia psidii MF-1</name>
    <dbReference type="NCBI Taxonomy" id="1389203"/>
    <lineage>
        <taxon>Eukaryota</taxon>
        <taxon>Fungi</taxon>
        <taxon>Dikarya</taxon>
        <taxon>Basidiomycota</taxon>
        <taxon>Pucciniomycotina</taxon>
        <taxon>Pucciniomycetes</taxon>
        <taxon>Pucciniales</taxon>
        <taxon>Sphaerophragmiaceae</taxon>
        <taxon>Austropuccinia</taxon>
    </lineage>
</organism>
<evidence type="ECO:0000256" key="1">
    <source>
        <dbReference type="SAM" id="Coils"/>
    </source>
</evidence>
<proteinExistence type="predicted"/>
<dbReference type="PANTHER" id="PTHR11365">
    <property type="entry name" value="5-OXOPROLINASE RELATED"/>
    <property type="match status" value="1"/>
</dbReference>
<feature type="domain" description="Acetophenone carboxylase-like C-terminal" evidence="4">
    <location>
        <begin position="638"/>
        <end position="826"/>
    </location>
</feature>
<keyword evidence="1" id="KW-0175">Coiled coil</keyword>
<keyword evidence="6" id="KW-1185">Reference proteome</keyword>
<dbReference type="AlphaFoldDB" id="A0A9Q3HAA2"/>
<feature type="domain" description="Hydantoinase A/oxoprolinase" evidence="2">
    <location>
        <begin position="322"/>
        <end position="620"/>
    </location>
</feature>
<evidence type="ECO:0000313" key="5">
    <source>
        <dbReference type="EMBL" id="MBW0497097.1"/>
    </source>
</evidence>
<evidence type="ECO:0000259" key="3">
    <source>
        <dbReference type="Pfam" id="PF05378"/>
    </source>
</evidence>
<comment type="caution">
    <text evidence="5">The sequence shown here is derived from an EMBL/GenBank/DDBJ whole genome shotgun (WGS) entry which is preliminary data.</text>
</comment>
<dbReference type="Proteomes" id="UP000765509">
    <property type="component" value="Unassembled WGS sequence"/>
</dbReference>
<sequence>MESLPEPLKIFVHLKKIIKRPHQKTLSRLHFNRRQSASQRLWNVKFRIRWRRFSRPIEYSKSIIENFRYLIQLGHPAHHFMMESVLDHSIQISIDRGGTFTDVYATCYDDAPREGIRRILEKVLNQKIPRNSKLNTKKIDYIRLSTTVATNSLLERNGSKHALLITKGFKDLLKIGNQSRPKIFDLEIKKPSVLYSQVVEVDERVTLLGYTSDPNYNQSQAQFDKRGNLIQSYDPQKFGLGEILIGKSGEAVRIIKPLDETAVRQGLQKLRDDGFDSIAVVLMHSYTYHDHEVRIGEIAQEIGFSHVSLSSQLLPMIKLVPRGNSSTVDAYLTPILKTYINSFYDGFDDSLKFQSSPNTHATRVEFMRSDGGLTGVESFSGLHSILSGPAGGVVGYALTTYDPNNKVPIIGLDMGGTSTDVSRYDGKYEVVFETTTAGVTVQSPQLDINTVAAGGGSRLFWRNGLFITGPESAGASPGPTCYRKGGPLAVTDANLILGRLVPRYFPKIFGPNEDQELDIETTQIKFEQLRQQINHDLDQHLSLDTVAWGFIKIANETMCRPIRALTEARGYDTSKHILATFGGAGGQHACSIARTLNINRIVIHRHSSILSAYGMALADRVVDMQVPSATLYESQGNKRLELNESLNKLETNARAQLKQEGFSDDRIRIERYLNLKYDGTDTALMILEDLPQNNQYQPLFDYFDAFEKAYQQEFGFLLEEKNLICEDVRVRGIGKSYDTLGDTLTTQLKKTEFKLVSDSTMTKVLQSVYFEGHGRIEDTVVYELDQLKKGNCLKGPAILIDHTQTLVIDPEATVKLLDNHVIIDLEPLAPKQSLIN</sequence>
<accession>A0A9Q3HAA2</accession>
<dbReference type="InterPro" id="IPR008040">
    <property type="entry name" value="Hydant_A_N"/>
</dbReference>
<gene>
    <name evidence="5" type="ORF">O181_036812</name>
</gene>
<dbReference type="Pfam" id="PF05378">
    <property type="entry name" value="Hydant_A_N"/>
    <property type="match status" value="1"/>
</dbReference>
<dbReference type="InterPro" id="IPR002821">
    <property type="entry name" value="Hydantoinase_A"/>
</dbReference>
<protein>
    <recommendedName>
        <fullName evidence="7">5-oxoprolinase</fullName>
    </recommendedName>
</protein>
<evidence type="ECO:0000313" key="6">
    <source>
        <dbReference type="Proteomes" id="UP000765509"/>
    </source>
</evidence>
<reference evidence="5" key="1">
    <citation type="submission" date="2021-03" db="EMBL/GenBank/DDBJ databases">
        <title>Draft genome sequence of rust myrtle Austropuccinia psidii MF-1, a brazilian biotype.</title>
        <authorList>
            <person name="Quecine M.C."/>
            <person name="Pachon D.M.R."/>
            <person name="Bonatelli M.L."/>
            <person name="Correr F.H."/>
            <person name="Franceschini L.M."/>
            <person name="Leite T.F."/>
            <person name="Margarido G.R.A."/>
            <person name="Almeida C.A."/>
            <person name="Ferrarezi J.A."/>
            <person name="Labate C.A."/>
        </authorList>
    </citation>
    <scope>NUCLEOTIDE SEQUENCE</scope>
    <source>
        <strain evidence="5">MF-1</strain>
    </source>
</reference>
<dbReference type="EMBL" id="AVOT02013997">
    <property type="protein sequence ID" value="MBW0497097.1"/>
    <property type="molecule type" value="Genomic_DNA"/>
</dbReference>
<dbReference type="GO" id="GO:0017168">
    <property type="term" value="F:5-oxoprolinase (ATP-hydrolyzing) activity"/>
    <property type="evidence" value="ECO:0007669"/>
    <property type="project" value="TreeGrafter"/>
</dbReference>
<dbReference type="PANTHER" id="PTHR11365:SF2">
    <property type="entry name" value="5-OXOPROLINASE"/>
    <property type="match status" value="1"/>
</dbReference>
<dbReference type="InterPro" id="IPR045079">
    <property type="entry name" value="Oxoprolinase-like"/>
</dbReference>
<dbReference type="Pfam" id="PF01968">
    <property type="entry name" value="Hydantoinase_A"/>
    <property type="match status" value="1"/>
</dbReference>
<evidence type="ECO:0008006" key="7">
    <source>
        <dbReference type="Google" id="ProtNLM"/>
    </source>
</evidence>